<feature type="compositionally biased region" description="Basic and acidic residues" evidence="1">
    <location>
        <begin position="652"/>
        <end position="661"/>
    </location>
</feature>
<evidence type="ECO:0000256" key="1">
    <source>
        <dbReference type="SAM" id="MobiDB-lite"/>
    </source>
</evidence>
<dbReference type="Proteomes" id="UP001162164">
    <property type="component" value="Unassembled WGS sequence"/>
</dbReference>
<organism evidence="2 3">
    <name type="scientific">Molorchus minor</name>
    <dbReference type="NCBI Taxonomy" id="1323400"/>
    <lineage>
        <taxon>Eukaryota</taxon>
        <taxon>Metazoa</taxon>
        <taxon>Ecdysozoa</taxon>
        <taxon>Arthropoda</taxon>
        <taxon>Hexapoda</taxon>
        <taxon>Insecta</taxon>
        <taxon>Pterygota</taxon>
        <taxon>Neoptera</taxon>
        <taxon>Endopterygota</taxon>
        <taxon>Coleoptera</taxon>
        <taxon>Polyphaga</taxon>
        <taxon>Cucujiformia</taxon>
        <taxon>Chrysomeloidea</taxon>
        <taxon>Cerambycidae</taxon>
        <taxon>Lamiinae</taxon>
        <taxon>Monochamini</taxon>
        <taxon>Molorchus</taxon>
    </lineage>
</organism>
<feature type="compositionally biased region" description="Basic residues" evidence="1">
    <location>
        <begin position="71"/>
        <end position="92"/>
    </location>
</feature>
<evidence type="ECO:0000313" key="3">
    <source>
        <dbReference type="Proteomes" id="UP001162164"/>
    </source>
</evidence>
<feature type="compositionally biased region" description="Basic and acidic residues" evidence="1">
    <location>
        <begin position="714"/>
        <end position="780"/>
    </location>
</feature>
<feature type="region of interest" description="Disordered" evidence="1">
    <location>
        <begin position="711"/>
        <end position="787"/>
    </location>
</feature>
<feature type="compositionally biased region" description="Polar residues" evidence="1">
    <location>
        <begin position="159"/>
        <end position="171"/>
    </location>
</feature>
<feature type="region of interest" description="Disordered" evidence="1">
    <location>
        <begin position="633"/>
        <end position="669"/>
    </location>
</feature>
<dbReference type="EMBL" id="JAPWTJ010001459">
    <property type="protein sequence ID" value="KAJ8971588.1"/>
    <property type="molecule type" value="Genomic_DNA"/>
</dbReference>
<sequence length="884" mass="99213">MVPTHDLPTKSHSTCSDGSLLSMGSSEMDEDSFGPHSRYSSKLSLHEKKSNPDSDFEFGPSSTVEPLNHSAAHHRVAVRPKRTHGAPRRKRGQQLTSALPVTPEVNEESSIRSMSPDSNSRKETITELYSMSTTRTFTDTQLKCSSLPPGLTAPGAETTKLSRSKSNAGSKSQDHFSPLHEDTEKEEKLSLLERIFPRKSGRKKKAKEEKQASMKQESKLDKEEVVLRHEDGGKHEESRREERVFSITSSSSGVSKSYRESCVSNKHESKPIPAPRSGPASRQRVMPIDIPETPEEVRRNSGSVQLKSSPKSLAGTSPLQAELESMFKQRQQRVLSLNDDEPDNSFKSLTDFGSEAVKPSRPIIKSHSFKSTKQPFDAEIRGIVVSSAKAEFDLGKRKDDNRISFTKAASLDSIKNLEEQTQQSELKLELKPTSITIYGPSHRAVVNVTNNSEEFTSKSTSSCSESAIVETDGSKTVSVKENQISVTKIHLKREATQVTQSTVTVPKSAVPEFLNKQLNKVEARPSSNIIFSMKSPRVIEEQNRPKTLFNFDTEHEVTSKPPAPRKFSKENLEIIEKEESDQSPKTPPVVASVNSQLRFKKTRVKTVYVNRQLLQPLLIRQVREKALFKGKSASLDSLRSDANESDQSSMDSLDKLDDTPKVKTGSPISETVVLRRKSVSAKKNDEEPELMKVFARRSLKLKDSDVDSIQETLTDNKARDSDKENQVESPQDERKKVYTKPKEPHGEAELPLRRKSPAKQERVETKSPVKEPLTETKDPVEPVESPVALRRTINNNIFIGQRAVSLNPPKTTTSNIPVKKQSSFTEKRVADHWITQFKNEDSELKEKMQDNIISSDYITEPKNFNQRKAEWEKRAQQAQKRTTP</sequence>
<feature type="compositionally biased region" description="Polar residues" evidence="1">
    <location>
        <begin position="10"/>
        <end position="25"/>
    </location>
</feature>
<evidence type="ECO:0000313" key="2">
    <source>
        <dbReference type="EMBL" id="KAJ8971588.1"/>
    </source>
</evidence>
<gene>
    <name evidence="2" type="ORF">NQ317_002871</name>
</gene>
<name>A0ABQ9J279_9CUCU</name>
<reference evidence="2" key="1">
    <citation type="journal article" date="2023" name="Insect Mol. Biol.">
        <title>Genome sequencing provides insights into the evolution of gene families encoding plant cell wall-degrading enzymes in longhorned beetles.</title>
        <authorList>
            <person name="Shin N.R."/>
            <person name="Okamura Y."/>
            <person name="Kirsch R."/>
            <person name="Pauchet Y."/>
        </authorList>
    </citation>
    <scope>NUCLEOTIDE SEQUENCE</scope>
    <source>
        <strain evidence="2">MMC_N1</strain>
    </source>
</reference>
<protein>
    <recommendedName>
        <fullName evidence="4">DUF4592 domain-containing protein</fullName>
    </recommendedName>
</protein>
<evidence type="ECO:0008006" key="4">
    <source>
        <dbReference type="Google" id="ProtNLM"/>
    </source>
</evidence>
<feature type="region of interest" description="Disordered" evidence="1">
    <location>
        <begin position="856"/>
        <end position="884"/>
    </location>
</feature>
<feature type="compositionally biased region" description="Polar residues" evidence="1">
    <location>
        <begin position="856"/>
        <end position="866"/>
    </location>
</feature>
<feature type="compositionally biased region" description="Basic and acidic residues" evidence="1">
    <location>
        <begin position="206"/>
        <end position="244"/>
    </location>
</feature>
<comment type="caution">
    <text evidence="2">The sequence shown here is derived from an EMBL/GenBank/DDBJ whole genome shotgun (WGS) entry which is preliminary data.</text>
</comment>
<feature type="compositionally biased region" description="Low complexity" evidence="1">
    <location>
        <begin position="246"/>
        <end position="256"/>
    </location>
</feature>
<feature type="region of interest" description="Disordered" evidence="1">
    <location>
        <begin position="332"/>
        <end position="352"/>
    </location>
</feature>
<accession>A0ABQ9J279</accession>
<feature type="compositionally biased region" description="Polar residues" evidence="1">
    <location>
        <begin position="300"/>
        <end position="317"/>
    </location>
</feature>
<feature type="compositionally biased region" description="Polar residues" evidence="1">
    <location>
        <begin position="127"/>
        <end position="144"/>
    </location>
</feature>
<proteinExistence type="predicted"/>
<feature type="compositionally biased region" description="Basic and acidic residues" evidence="1">
    <location>
        <begin position="172"/>
        <end position="191"/>
    </location>
</feature>
<keyword evidence="3" id="KW-1185">Reference proteome</keyword>
<feature type="region of interest" description="Disordered" evidence="1">
    <location>
        <begin position="1"/>
        <end position="317"/>
    </location>
</feature>